<gene>
    <name evidence="11" type="ORF">J3R30DRAFT_3420770</name>
</gene>
<comment type="subcellular location">
    <subcellularLocation>
        <location evidence="1">Mitochondrion inner membrane</location>
        <topology evidence="1">Peripheral membrane protein</topology>
        <orientation evidence="1">Intermembrane side</orientation>
    </subcellularLocation>
</comment>
<organism evidence="11 12">
    <name type="scientific">Lentinula aciculospora</name>
    <dbReference type="NCBI Taxonomy" id="153920"/>
    <lineage>
        <taxon>Eukaryota</taxon>
        <taxon>Fungi</taxon>
        <taxon>Dikarya</taxon>
        <taxon>Basidiomycota</taxon>
        <taxon>Agaricomycotina</taxon>
        <taxon>Agaricomycetes</taxon>
        <taxon>Agaricomycetidae</taxon>
        <taxon>Agaricales</taxon>
        <taxon>Marasmiineae</taxon>
        <taxon>Omphalotaceae</taxon>
        <taxon>Lentinula</taxon>
    </lineage>
</organism>
<reference evidence="11" key="1">
    <citation type="submission" date="2022-08" db="EMBL/GenBank/DDBJ databases">
        <title>A Global Phylogenomic Analysis of the Shiitake Genus Lentinula.</title>
        <authorList>
            <consortium name="DOE Joint Genome Institute"/>
            <person name="Sierra-Patev S."/>
            <person name="Min B."/>
            <person name="Naranjo-Ortiz M."/>
            <person name="Looney B."/>
            <person name="Konkel Z."/>
            <person name="Slot J.C."/>
            <person name="Sakamoto Y."/>
            <person name="Steenwyk J.L."/>
            <person name="Rokas A."/>
            <person name="Carro J."/>
            <person name="Camarero S."/>
            <person name="Ferreira P."/>
            <person name="Molpeceres G."/>
            <person name="Ruiz-Duenas F.J."/>
            <person name="Serrano A."/>
            <person name="Henrissat B."/>
            <person name="Drula E."/>
            <person name="Hughes K.W."/>
            <person name="Mata J.L."/>
            <person name="Ishikawa N.K."/>
            <person name="Vargas-Isla R."/>
            <person name="Ushijima S."/>
            <person name="Smith C.A."/>
            <person name="Ahrendt S."/>
            <person name="Andreopoulos W."/>
            <person name="He G."/>
            <person name="Labutti K."/>
            <person name="Lipzen A."/>
            <person name="Ng V."/>
            <person name="Riley R."/>
            <person name="Sandor L."/>
            <person name="Barry K."/>
            <person name="Martinez A.T."/>
            <person name="Xiao Y."/>
            <person name="Gibbons J.G."/>
            <person name="Terashima K."/>
            <person name="Grigoriev I.V."/>
            <person name="Hibbett D.S."/>
        </authorList>
    </citation>
    <scope>NUCLEOTIDE SEQUENCE</scope>
    <source>
        <strain evidence="11">JLM2183</strain>
    </source>
</reference>
<dbReference type="GO" id="GO:0006122">
    <property type="term" value="P:mitochondrial electron transport, ubiquinol to cytochrome c"/>
    <property type="evidence" value="ECO:0007669"/>
    <property type="project" value="InterPro"/>
</dbReference>
<evidence type="ECO:0000256" key="5">
    <source>
        <dbReference type="ARBA" id="ARBA00022792"/>
    </source>
</evidence>
<dbReference type="Gene3D" id="1.10.287.20">
    <property type="entry name" value="Ubiquinol-cytochrome C reductase hinge domain"/>
    <property type="match status" value="1"/>
</dbReference>
<dbReference type="InterPro" id="IPR023184">
    <property type="entry name" value="Ubol_cytC_Rdtase_hinge_dom"/>
</dbReference>
<comment type="caution">
    <text evidence="11">The sequence shown here is derived from an EMBL/GenBank/DDBJ whole genome shotgun (WGS) entry which is preliminary data.</text>
</comment>
<feature type="compositionally biased region" description="Acidic residues" evidence="9">
    <location>
        <begin position="64"/>
        <end position="83"/>
    </location>
</feature>
<comment type="similarity">
    <text evidence="2">Belongs to the UQCRH/QCR6 family.</text>
</comment>
<dbReference type="SUPFAM" id="SSF81531">
    <property type="entry name" value="Non-heme 11 kDa protein of cytochrome bc1 complex (Ubiquinol-cytochrome c reductase)"/>
    <property type="match status" value="1"/>
</dbReference>
<evidence type="ECO:0000256" key="3">
    <source>
        <dbReference type="ARBA" id="ARBA00022448"/>
    </source>
</evidence>
<keyword evidence="8" id="KW-0472">Membrane</keyword>
<evidence type="ECO:0000256" key="1">
    <source>
        <dbReference type="ARBA" id="ARBA00004137"/>
    </source>
</evidence>
<sequence>MSHTSFRNLPLPFPLPQPSFITERYIITMSSITSFFSSFLPTIQADAAAEEKPADENNAQVDSETSDSEEAPAEVEEEEEEAEDSHPAIREECQNSAKCAPLAKHFEHCQEKVQAGEGFKGEDCVEEMFHMMHCAEGCAAPKLFAKLR</sequence>
<dbReference type="OrthoDB" id="405848at2759"/>
<dbReference type="InterPro" id="IPR003422">
    <property type="entry name" value="Cyt_b-c1_6"/>
</dbReference>
<evidence type="ECO:0000259" key="10">
    <source>
        <dbReference type="Pfam" id="PF02320"/>
    </source>
</evidence>
<evidence type="ECO:0000256" key="9">
    <source>
        <dbReference type="SAM" id="MobiDB-lite"/>
    </source>
</evidence>
<proteinExistence type="inferred from homology"/>
<dbReference type="GO" id="GO:0005743">
    <property type="term" value="C:mitochondrial inner membrane"/>
    <property type="evidence" value="ECO:0007669"/>
    <property type="project" value="UniProtKB-SubCell"/>
</dbReference>
<dbReference type="Pfam" id="PF02320">
    <property type="entry name" value="UCR_hinge"/>
    <property type="match status" value="1"/>
</dbReference>
<evidence type="ECO:0000256" key="2">
    <source>
        <dbReference type="ARBA" id="ARBA00006498"/>
    </source>
</evidence>
<name>A0A9W9AVU9_9AGAR</name>
<keyword evidence="3" id="KW-0813">Transport</keyword>
<evidence type="ECO:0000256" key="4">
    <source>
        <dbReference type="ARBA" id="ARBA00022660"/>
    </source>
</evidence>
<evidence type="ECO:0000256" key="6">
    <source>
        <dbReference type="ARBA" id="ARBA00022982"/>
    </source>
</evidence>
<feature type="region of interest" description="Disordered" evidence="9">
    <location>
        <begin position="47"/>
        <end position="91"/>
    </location>
</feature>
<accession>A0A9W9AVU9</accession>
<evidence type="ECO:0000313" key="12">
    <source>
        <dbReference type="Proteomes" id="UP001150266"/>
    </source>
</evidence>
<dbReference type="PANTHER" id="PTHR15336">
    <property type="entry name" value="UBIQUINOL-CYTOCHROME C REDUCTASE COMPLEX 7.8 KDA PROTEIN"/>
    <property type="match status" value="1"/>
</dbReference>
<evidence type="ECO:0000256" key="7">
    <source>
        <dbReference type="ARBA" id="ARBA00023128"/>
    </source>
</evidence>
<keyword evidence="5" id="KW-0999">Mitochondrion inner membrane</keyword>
<dbReference type="AlphaFoldDB" id="A0A9W9AVU9"/>
<dbReference type="PANTHER" id="PTHR15336:SF0">
    <property type="entry name" value="CYTOCHROME B-C1 COMPLEX SUBUNIT 6, MITOCHONDRIAL"/>
    <property type="match status" value="1"/>
</dbReference>
<feature type="domain" description="Ubiquinol-cytochrome C reductase hinge" evidence="10">
    <location>
        <begin position="84"/>
        <end position="148"/>
    </location>
</feature>
<dbReference type="Proteomes" id="UP001150266">
    <property type="component" value="Unassembled WGS sequence"/>
</dbReference>
<keyword evidence="7" id="KW-0496">Mitochondrion</keyword>
<protein>
    <submittedName>
        <fullName evidence="11">Non-heme 11 kDa protein of cytochrome bc1 complex</fullName>
    </submittedName>
</protein>
<evidence type="ECO:0000256" key="8">
    <source>
        <dbReference type="ARBA" id="ARBA00023136"/>
    </source>
</evidence>
<dbReference type="InterPro" id="IPR036811">
    <property type="entry name" value="Ubol_cytC_Rdtase_hinge_dom_sf"/>
</dbReference>
<keyword evidence="6" id="KW-0249">Electron transport</keyword>
<evidence type="ECO:0000313" key="11">
    <source>
        <dbReference type="EMBL" id="KAJ4490306.1"/>
    </source>
</evidence>
<keyword evidence="4" id="KW-0679">Respiratory chain</keyword>
<dbReference type="EMBL" id="JAOTPV010000001">
    <property type="protein sequence ID" value="KAJ4490306.1"/>
    <property type="molecule type" value="Genomic_DNA"/>
</dbReference>
<keyword evidence="12" id="KW-1185">Reference proteome</keyword>